<organism evidence="6 7">
    <name type="scientific">Sporolactobacillus shoreicorticis</name>
    <dbReference type="NCBI Taxonomy" id="1923877"/>
    <lineage>
        <taxon>Bacteria</taxon>
        <taxon>Bacillati</taxon>
        <taxon>Bacillota</taxon>
        <taxon>Bacilli</taxon>
        <taxon>Bacillales</taxon>
        <taxon>Sporolactobacillaceae</taxon>
        <taxon>Sporolactobacillus</taxon>
    </lineage>
</organism>
<dbReference type="SUPFAM" id="SSF52540">
    <property type="entry name" value="P-loop containing nucleoside triphosphate hydrolases"/>
    <property type="match status" value="1"/>
</dbReference>
<sequence>MKIELSNYSKVIKRRTVLDHVNCIFYSGNIYGLYGRNGSGKTMLLRAISGLIYGTHGKVVIDGKVLHKDISFPKSMGVIIENTNLLPNYDAYTNLKILSNIKKIASDNDINDALSSVGLDPSNKKKVRTYSLGMRQRLSIAQALFEDPNLLLLDEPTNALDESSVEIVRNLLLKKKEQGTLIIIASHNKEDLNILADQIIKVVDGKVILS</sequence>
<dbReference type="PROSITE" id="PS00211">
    <property type="entry name" value="ABC_TRANSPORTER_1"/>
    <property type="match status" value="1"/>
</dbReference>
<dbReference type="InterPro" id="IPR027417">
    <property type="entry name" value="P-loop_NTPase"/>
</dbReference>
<feature type="domain" description="ABC transporter" evidence="5">
    <location>
        <begin position="3"/>
        <end position="209"/>
    </location>
</feature>
<gene>
    <name evidence="6" type="ORF">ACFSUE_03470</name>
</gene>
<keyword evidence="7" id="KW-1185">Reference proteome</keyword>
<dbReference type="PROSITE" id="PS50893">
    <property type="entry name" value="ABC_TRANSPORTER_2"/>
    <property type="match status" value="1"/>
</dbReference>
<evidence type="ECO:0000256" key="2">
    <source>
        <dbReference type="ARBA" id="ARBA00022448"/>
    </source>
</evidence>
<proteinExistence type="inferred from homology"/>
<dbReference type="InterPro" id="IPR003439">
    <property type="entry name" value="ABC_transporter-like_ATP-bd"/>
</dbReference>
<evidence type="ECO:0000313" key="6">
    <source>
        <dbReference type="EMBL" id="MFD2692692.1"/>
    </source>
</evidence>
<name>A0ABW5S0Z6_9BACL</name>
<dbReference type="SMART" id="SM00382">
    <property type="entry name" value="AAA"/>
    <property type="match status" value="1"/>
</dbReference>
<dbReference type="GO" id="GO:0005524">
    <property type="term" value="F:ATP binding"/>
    <property type="evidence" value="ECO:0007669"/>
    <property type="project" value="UniProtKB-KW"/>
</dbReference>
<comment type="similarity">
    <text evidence="1">Belongs to the ABC transporter superfamily.</text>
</comment>
<comment type="caution">
    <text evidence="6">The sequence shown here is derived from an EMBL/GenBank/DDBJ whole genome shotgun (WGS) entry which is preliminary data.</text>
</comment>
<reference evidence="7" key="1">
    <citation type="journal article" date="2019" name="Int. J. Syst. Evol. Microbiol.">
        <title>The Global Catalogue of Microorganisms (GCM) 10K type strain sequencing project: providing services to taxonomists for standard genome sequencing and annotation.</title>
        <authorList>
            <consortium name="The Broad Institute Genomics Platform"/>
            <consortium name="The Broad Institute Genome Sequencing Center for Infectious Disease"/>
            <person name="Wu L."/>
            <person name="Ma J."/>
        </authorList>
    </citation>
    <scope>NUCLEOTIDE SEQUENCE [LARGE SCALE GENOMIC DNA]</scope>
    <source>
        <strain evidence="7">TISTR 2466</strain>
    </source>
</reference>
<evidence type="ECO:0000259" key="5">
    <source>
        <dbReference type="PROSITE" id="PS50893"/>
    </source>
</evidence>
<dbReference type="Gene3D" id="3.40.50.300">
    <property type="entry name" value="P-loop containing nucleotide triphosphate hydrolases"/>
    <property type="match status" value="1"/>
</dbReference>
<dbReference type="InterPro" id="IPR017871">
    <property type="entry name" value="ABC_transporter-like_CS"/>
</dbReference>
<dbReference type="InterPro" id="IPR003593">
    <property type="entry name" value="AAA+_ATPase"/>
</dbReference>
<dbReference type="EMBL" id="JBHUMQ010000006">
    <property type="protein sequence ID" value="MFD2692692.1"/>
    <property type="molecule type" value="Genomic_DNA"/>
</dbReference>
<evidence type="ECO:0000256" key="1">
    <source>
        <dbReference type="ARBA" id="ARBA00005417"/>
    </source>
</evidence>
<dbReference type="PANTHER" id="PTHR43335:SF4">
    <property type="entry name" value="ABC TRANSPORTER, ATP-BINDING PROTEIN"/>
    <property type="match status" value="1"/>
</dbReference>
<protein>
    <submittedName>
        <fullName evidence="6">ATP-binding cassette domain-containing protein</fullName>
    </submittedName>
</protein>
<dbReference type="RefSeq" id="WP_253065535.1">
    <property type="nucleotide sequence ID" value="NZ_JAMXWM010000048.1"/>
</dbReference>
<evidence type="ECO:0000256" key="3">
    <source>
        <dbReference type="ARBA" id="ARBA00022741"/>
    </source>
</evidence>
<keyword evidence="2" id="KW-0813">Transport</keyword>
<keyword evidence="4 6" id="KW-0067">ATP-binding</keyword>
<dbReference type="Pfam" id="PF00005">
    <property type="entry name" value="ABC_tran"/>
    <property type="match status" value="1"/>
</dbReference>
<dbReference type="PANTHER" id="PTHR43335">
    <property type="entry name" value="ABC TRANSPORTER, ATP-BINDING PROTEIN"/>
    <property type="match status" value="1"/>
</dbReference>
<accession>A0ABW5S0Z6</accession>
<evidence type="ECO:0000256" key="4">
    <source>
        <dbReference type="ARBA" id="ARBA00022840"/>
    </source>
</evidence>
<dbReference type="Proteomes" id="UP001597399">
    <property type="component" value="Unassembled WGS sequence"/>
</dbReference>
<keyword evidence="3" id="KW-0547">Nucleotide-binding</keyword>
<evidence type="ECO:0000313" key="7">
    <source>
        <dbReference type="Proteomes" id="UP001597399"/>
    </source>
</evidence>